<dbReference type="InterPro" id="IPR011761">
    <property type="entry name" value="ATP-grasp"/>
</dbReference>
<feature type="domain" description="ATP-grasp" evidence="3">
    <location>
        <begin position="75"/>
        <end position="336"/>
    </location>
</feature>
<sequence length="351" mass="39522">MISAQELEKIRVPKFSISTSLIINAAKEKGLQFEPLPERAFRISDTKTSYYFKGTSFPCNGMVSSALSCNKYFLRKMLKRHSVPVPKTIRLRYASQWQRAITGSLHFPLVVKPTSASHAHGSSMNIINEDELRRAVRRAFDYMKKNKAGTRVLVEEYFAGEDLRFFVIGDQVVSVLQREPAYIIGDGINKVRKLIANFNQEWQSPIKYDLPLCPIPIDTETARRLRRQGKTLNSVPKKGEKVTLRWNANISTGGRAIDVTDIVHPNLKKLAIQIAHIAKLEITGVDILCKDITSEDTSSKNVCVLETNDSPGIDIHHFPFIGKGENISGMILDYIFKKDTVLAETDSTVQL</sequence>
<dbReference type="PANTHER" id="PTHR21621:SF0">
    <property type="entry name" value="BETA-CITRYLGLUTAMATE SYNTHASE B-RELATED"/>
    <property type="match status" value="1"/>
</dbReference>
<proteinExistence type="predicted"/>
<dbReference type="GO" id="GO:0008716">
    <property type="term" value="F:D-alanine-D-alanine ligase activity"/>
    <property type="evidence" value="ECO:0007669"/>
    <property type="project" value="InterPro"/>
</dbReference>
<organism evidence="4 5">
    <name type="scientific">Candidatus Andersenbacteria bacterium RIFCSPHIGHO2_12_FULL_45_11b</name>
    <dbReference type="NCBI Taxonomy" id="1797282"/>
    <lineage>
        <taxon>Bacteria</taxon>
        <taxon>Candidatus Anderseniibacteriota</taxon>
    </lineage>
</organism>
<evidence type="ECO:0000256" key="2">
    <source>
        <dbReference type="PROSITE-ProRule" id="PRU00409"/>
    </source>
</evidence>
<dbReference type="Proteomes" id="UP000177941">
    <property type="component" value="Unassembled WGS sequence"/>
</dbReference>
<comment type="caution">
    <text evidence="4">The sequence shown here is derived from an EMBL/GenBank/DDBJ whole genome shotgun (WGS) entry which is preliminary data.</text>
</comment>
<dbReference type="AlphaFoldDB" id="A0A1G1XD10"/>
<keyword evidence="1" id="KW-0436">Ligase</keyword>
<dbReference type="GO" id="GO:0005524">
    <property type="term" value="F:ATP binding"/>
    <property type="evidence" value="ECO:0007669"/>
    <property type="project" value="UniProtKB-UniRule"/>
</dbReference>
<evidence type="ECO:0000313" key="4">
    <source>
        <dbReference type="EMBL" id="OGY37500.1"/>
    </source>
</evidence>
<dbReference type="Gene3D" id="3.30.470.20">
    <property type="entry name" value="ATP-grasp fold, B domain"/>
    <property type="match status" value="2"/>
</dbReference>
<protein>
    <recommendedName>
        <fullName evidence="3">ATP-grasp domain-containing protein</fullName>
    </recommendedName>
</protein>
<evidence type="ECO:0000313" key="5">
    <source>
        <dbReference type="Proteomes" id="UP000177941"/>
    </source>
</evidence>
<dbReference type="GO" id="GO:0009432">
    <property type="term" value="P:SOS response"/>
    <property type="evidence" value="ECO:0007669"/>
    <property type="project" value="TreeGrafter"/>
</dbReference>
<dbReference type="GO" id="GO:0018169">
    <property type="term" value="F:ribosomal S6-glutamic acid ligase activity"/>
    <property type="evidence" value="ECO:0007669"/>
    <property type="project" value="TreeGrafter"/>
</dbReference>
<dbReference type="InterPro" id="IPR013651">
    <property type="entry name" value="ATP-grasp_RimK-type"/>
</dbReference>
<keyword evidence="2" id="KW-0067">ATP-binding</keyword>
<evidence type="ECO:0000256" key="1">
    <source>
        <dbReference type="ARBA" id="ARBA00022598"/>
    </source>
</evidence>
<reference evidence="4 5" key="1">
    <citation type="journal article" date="2016" name="Nat. Commun.">
        <title>Thousands of microbial genomes shed light on interconnected biogeochemical processes in an aquifer system.</title>
        <authorList>
            <person name="Anantharaman K."/>
            <person name="Brown C.T."/>
            <person name="Hug L.A."/>
            <person name="Sharon I."/>
            <person name="Castelle C.J."/>
            <person name="Probst A.J."/>
            <person name="Thomas B.C."/>
            <person name="Singh A."/>
            <person name="Wilkins M.J."/>
            <person name="Karaoz U."/>
            <person name="Brodie E.L."/>
            <person name="Williams K.H."/>
            <person name="Hubbard S.S."/>
            <person name="Banfield J.F."/>
        </authorList>
    </citation>
    <scope>NUCLEOTIDE SEQUENCE [LARGE SCALE GENOMIC DNA]</scope>
</reference>
<dbReference type="InterPro" id="IPR011095">
    <property type="entry name" value="Dala_Dala_lig_C"/>
</dbReference>
<dbReference type="SUPFAM" id="SSF56059">
    <property type="entry name" value="Glutathione synthetase ATP-binding domain-like"/>
    <property type="match status" value="1"/>
</dbReference>
<dbReference type="GO" id="GO:0005737">
    <property type="term" value="C:cytoplasm"/>
    <property type="evidence" value="ECO:0007669"/>
    <property type="project" value="TreeGrafter"/>
</dbReference>
<dbReference type="EMBL" id="MHHS01000007">
    <property type="protein sequence ID" value="OGY37500.1"/>
    <property type="molecule type" value="Genomic_DNA"/>
</dbReference>
<dbReference type="Pfam" id="PF08443">
    <property type="entry name" value="RimK"/>
    <property type="match status" value="1"/>
</dbReference>
<dbReference type="GO" id="GO:0046872">
    <property type="term" value="F:metal ion binding"/>
    <property type="evidence" value="ECO:0007669"/>
    <property type="project" value="InterPro"/>
</dbReference>
<evidence type="ECO:0000259" key="3">
    <source>
        <dbReference type="PROSITE" id="PS50975"/>
    </source>
</evidence>
<dbReference type="PANTHER" id="PTHR21621">
    <property type="entry name" value="RIBOSOMAL PROTEIN S6 MODIFICATION PROTEIN"/>
    <property type="match status" value="1"/>
</dbReference>
<gene>
    <name evidence="4" type="ORF">A3E36_02700</name>
</gene>
<dbReference type="Pfam" id="PF07478">
    <property type="entry name" value="Dala_Dala_lig_C"/>
    <property type="match status" value="1"/>
</dbReference>
<keyword evidence="2" id="KW-0547">Nucleotide-binding</keyword>
<dbReference type="PROSITE" id="PS50975">
    <property type="entry name" value="ATP_GRASP"/>
    <property type="match status" value="1"/>
</dbReference>
<accession>A0A1G1XD10</accession>
<name>A0A1G1XD10_9BACT</name>